<gene>
    <name evidence="2" type="ORF">LCGC14_1730680</name>
</gene>
<name>A0A0F9JQA3_9ZZZZ</name>
<accession>A0A0F9JQA3</accession>
<feature type="non-terminal residue" evidence="2">
    <location>
        <position position="1"/>
    </location>
</feature>
<evidence type="ECO:0000313" key="2">
    <source>
        <dbReference type="EMBL" id="KKM07756.1"/>
    </source>
</evidence>
<sequence>PRGDNEHDGGEPEKAKKKQKHGEYDPFTDTCALGVGHEITPDKINCVAGVMLAQLGSTASPPVQQMLLIDLRITESRCDCHIKRFESIKCLDFDMIILQT</sequence>
<protein>
    <submittedName>
        <fullName evidence="2">Uncharacterized protein</fullName>
    </submittedName>
</protein>
<proteinExistence type="predicted"/>
<reference evidence="2" key="1">
    <citation type="journal article" date="2015" name="Nature">
        <title>Complex archaea that bridge the gap between prokaryotes and eukaryotes.</title>
        <authorList>
            <person name="Spang A."/>
            <person name="Saw J.H."/>
            <person name="Jorgensen S.L."/>
            <person name="Zaremba-Niedzwiedzka K."/>
            <person name="Martijn J."/>
            <person name="Lind A.E."/>
            <person name="van Eijk R."/>
            <person name="Schleper C."/>
            <person name="Guy L."/>
            <person name="Ettema T.J."/>
        </authorList>
    </citation>
    <scope>NUCLEOTIDE SEQUENCE</scope>
</reference>
<comment type="caution">
    <text evidence="2">The sequence shown here is derived from an EMBL/GenBank/DDBJ whole genome shotgun (WGS) entry which is preliminary data.</text>
</comment>
<organism evidence="2">
    <name type="scientific">marine sediment metagenome</name>
    <dbReference type="NCBI Taxonomy" id="412755"/>
    <lineage>
        <taxon>unclassified sequences</taxon>
        <taxon>metagenomes</taxon>
        <taxon>ecological metagenomes</taxon>
    </lineage>
</organism>
<feature type="region of interest" description="Disordered" evidence="1">
    <location>
        <begin position="1"/>
        <end position="24"/>
    </location>
</feature>
<dbReference type="EMBL" id="LAZR01015702">
    <property type="protein sequence ID" value="KKM07756.1"/>
    <property type="molecule type" value="Genomic_DNA"/>
</dbReference>
<evidence type="ECO:0000256" key="1">
    <source>
        <dbReference type="SAM" id="MobiDB-lite"/>
    </source>
</evidence>
<dbReference type="AlphaFoldDB" id="A0A0F9JQA3"/>
<feature type="compositionally biased region" description="Basic and acidic residues" evidence="1">
    <location>
        <begin position="1"/>
        <end position="14"/>
    </location>
</feature>